<proteinExistence type="predicted"/>
<accession>X1LVP4</accession>
<dbReference type="InterPro" id="IPR006268">
    <property type="entry name" value="DAHP_syn_2"/>
</dbReference>
<dbReference type="EMBL" id="BARV01000423">
    <property type="protein sequence ID" value="GAH98218.1"/>
    <property type="molecule type" value="Genomic_DNA"/>
</dbReference>
<dbReference type="Pfam" id="PF18152">
    <property type="entry name" value="DAHP_snth_FXD"/>
    <property type="match status" value="1"/>
</dbReference>
<feature type="domain" description="DAHP synthase ferredoxin-like" evidence="3">
    <location>
        <begin position="1"/>
        <end position="67"/>
    </location>
</feature>
<dbReference type="InterPro" id="IPR013785">
    <property type="entry name" value="Aldolase_TIM"/>
</dbReference>
<evidence type="ECO:0000256" key="1">
    <source>
        <dbReference type="ARBA" id="ARBA00022679"/>
    </source>
</evidence>
<dbReference type="Gene3D" id="3.20.20.70">
    <property type="entry name" value="Aldolase class I"/>
    <property type="match status" value="1"/>
</dbReference>
<dbReference type="GO" id="GO:0016832">
    <property type="term" value="F:aldehyde-lyase activity"/>
    <property type="evidence" value="ECO:0007669"/>
    <property type="project" value="InterPro"/>
</dbReference>
<dbReference type="NCBIfam" id="NF006421">
    <property type="entry name" value="PRK08673.1"/>
    <property type="match status" value="1"/>
</dbReference>
<name>X1LVP4_9ZZZZ</name>
<protein>
    <recommendedName>
        <fullName evidence="5">DAHP synthetase I/KDSA domain-containing protein</fullName>
    </recommendedName>
</protein>
<dbReference type="Pfam" id="PF00793">
    <property type="entry name" value="DAHP_synth_1"/>
    <property type="match status" value="1"/>
</dbReference>
<evidence type="ECO:0000259" key="2">
    <source>
        <dbReference type="Pfam" id="PF00793"/>
    </source>
</evidence>
<dbReference type="GO" id="GO:0009073">
    <property type="term" value="P:aromatic amino acid family biosynthetic process"/>
    <property type="evidence" value="ECO:0007669"/>
    <property type="project" value="InterPro"/>
</dbReference>
<evidence type="ECO:0000259" key="3">
    <source>
        <dbReference type="Pfam" id="PF18152"/>
    </source>
</evidence>
<reference evidence="4" key="1">
    <citation type="journal article" date="2014" name="Front. Microbiol.">
        <title>High frequency of phylogenetically diverse reductive dehalogenase-homologous genes in deep subseafloor sedimentary metagenomes.</title>
        <authorList>
            <person name="Kawai M."/>
            <person name="Futagami T."/>
            <person name="Toyoda A."/>
            <person name="Takaki Y."/>
            <person name="Nishi S."/>
            <person name="Hori S."/>
            <person name="Arai W."/>
            <person name="Tsubouchi T."/>
            <person name="Morono Y."/>
            <person name="Uchiyama I."/>
            <person name="Ito T."/>
            <person name="Fujiyama A."/>
            <person name="Inagaki F."/>
            <person name="Takami H."/>
        </authorList>
    </citation>
    <scope>NUCLEOTIDE SEQUENCE</scope>
    <source>
        <strain evidence="4">Expedition CK06-06</strain>
    </source>
</reference>
<dbReference type="InterPro" id="IPR006218">
    <property type="entry name" value="DAHP1/KDSA"/>
</dbReference>
<dbReference type="NCBIfam" id="NF009239">
    <property type="entry name" value="PRK12595.1"/>
    <property type="match status" value="1"/>
</dbReference>
<dbReference type="InterPro" id="IPR052899">
    <property type="entry name" value="Class-I_DAHP_synthase"/>
</dbReference>
<dbReference type="SUPFAM" id="SSF51569">
    <property type="entry name" value="Aldolase"/>
    <property type="match status" value="1"/>
</dbReference>
<keyword evidence="1" id="KW-0808">Transferase</keyword>
<evidence type="ECO:0008006" key="5">
    <source>
        <dbReference type="Google" id="ProtNLM"/>
    </source>
</evidence>
<feature type="domain" description="DAHP synthetase I/KDSA" evidence="2">
    <location>
        <begin position="82"/>
        <end position="326"/>
    </location>
</feature>
<dbReference type="GO" id="GO:0016740">
    <property type="term" value="F:transferase activity"/>
    <property type="evidence" value="ECO:0007669"/>
    <property type="project" value="UniProtKB-KW"/>
</dbReference>
<gene>
    <name evidence="4" type="ORF">S06H3_01639</name>
</gene>
<dbReference type="PANTHER" id="PTHR43018">
    <property type="entry name" value="PHOSPHO-2-DEHYDRO-3-DEOXYHEPTONATE ALDOLASE"/>
    <property type="match status" value="1"/>
</dbReference>
<dbReference type="Gene3D" id="3.30.70.1140">
    <property type="entry name" value="Phospho-2-dehydro-3-deoxyheptonate aldolase, domain 1"/>
    <property type="match status" value="1"/>
</dbReference>
<evidence type="ECO:0000313" key="4">
    <source>
        <dbReference type="EMBL" id="GAH98218.1"/>
    </source>
</evidence>
<organism evidence="4">
    <name type="scientific">marine sediment metagenome</name>
    <dbReference type="NCBI Taxonomy" id="412755"/>
    <lineage>
        <taxon>unclassified sequences</taxon>
        <taxon>metagenomes</taxon>
        <taxon>ecological metagenomes</taxon>
    </lineage>
</organism>
<dbReference type="AlphaFoldDB" id="X1LVP4"/>
<dbReference type="NCBIfam" id="TIGR01361">
    <property type="entry name" value="DAHP_synth_Bsub"/>
    <property type="match status" value="1"/>
</dbReference>
<dbReference type="InterPro" id="IPR041071">
    <property type="entry name" value="DAHP_snth_FXD"/>
</dbReference>
<sequence>MIVVMKTSCSQGEIDGVVARIQQLGLKTHVSQGVERTIIGILGQVLTNLQDTLLLLPGVEEIIPVSKPYKLASRDFHPQNTIVKVNDIAIGGDEVVVIAGPCAVESEEQLLATAREVKANGASILRGGAFKPRTSPYHFRGLGIKGLKMLAKAREETGMPIITEVMAPNDVELVASYADILQIGARNMQNFILLDKVGKTRKPVMLKRGLSATIQEWLLAAEYILAQGNKQLILCERGIRTFETSTRYTMDISAIPIIKRVSHLPIMADPSHATGKWYLVAPLALAAIAAGADGLMIEVHPSPDLALSDGAQSLTFDNFRQFMSQLIPVVQASGRKLATSGIKIKP</sequence>
<comment type="caution">
    <text evidence="4">The sequence shown here is derived from an EMBL/GenBank/DDBJ whole genome shotgun (WGS) entry which is preliminary data.</text>
</comment>
<dbReference type="PANTHER" id="PTHR43018:SF1">
    <property type="entry name" value="PROTEIN AROA(G)"/>
    <property type="match status" value="1"/>
</dbReference>